<protein>
    <submittedName>
        <fullName evidence="2">Uncharacterized protein</fullName>
    </submittedName>
</protein>
<keyword evidence="1" id="KW-1133">Transmembrane helix</keyword>
<reference evidence="2 3" key="1">
    <citation type="submission" date="2021-07" db="EMBL/GenBank/DDBJ databases">
        <title>Karlodiniumbacter phycospheric gen. nov., sp. nov., a phycosphere bacterium isolated from karlodinium veneficum.</title>
        <authorList>
            <person name="Peng Y."/>
            <person name="Jiang L."/>
            <person name="Lee J."/>
        </authorList>
    </citation>
    <scope>NUCLEOTIDE SEQUENCE</scope>
    <source>
        <strain evidence="2 3">N5</strain>
    </source>
</reference>
<feature type="transmembrane region" description="Helical" evidence="1">
    <location>
        <begin position="59"/>
        <end position="75"/>
    </location>
</feature>
<dbReference type="EMBL" id="CP078073">
    <property type="protein sequence ID" value="QXL86374.1"/>
    <property type="molecule type" value="Genomic_DNA"/>
</dbReference>
<dbReference type="Pfam" id="PF13687">
    <property type="entry name" value="DUF4153"/>
    <property type="match status" value="1"/>
</dbReference>
<name>A0A975TT89_9RHOB</name>
<accession>A0A975TT89</accession>
<dbReference type="EMBL" id="JAIMBW010000001">
    <property type="protein sequence ID" value="MBY4893669.1"/>
    <property type="molecule type" value="Genomic_DNA"/>
</dbReference>
<proteinExistence type="predicted"/>
<feature type="transmembrane region" description="Helical" evidence="1">
    <location>
        <begin position="232"/>
        <end position="250"/>
    </location>
</feature>
<dbReference type="InterPro" id="IPR025291">
    <property type="entry name" value="DUF4153"/>
</dbReference>
<evidence type="ECO:0000313" key="2">
    <source>
        <dbReference type="EMBL" id="QXL86374.1"/>
    </source>
</evidence>
<dbReference type="Proteomes" id="UP000693972">
    <property type="component" value="Unassembled WGS sequence"/>
</dbReference>
<evidence type="ECO:0000256" key="1">
    <source>
        <dbReference type="SAM" id="Phobius"/>
    </source>
</evidence>
<gene>
    <name evidence="2" type="ORF">KUL25_12935</name>
</gene>
<keyword evidence="1" id="KW-0472">Membrane</keyword>
<feature type="transmembrane region" description="Helical" evidence="1">
    <location>
        <begin position="189"/>
        <end position="212"/>
    </location>
</feature>
<keyword evidence="1" id="KW-0812">Transmembrane</keyword>
<organism evidence="2">
    <name type="scientific">Gymnodinialimonas phycosphaerae</name>
    <dbReference type="NCBI Taxonomy" id="2841589"/>
    <lineage>
        <taxon>Bacteria</taxon>
        <taxon>Pseudomonadati</taxon>
        <taxon>Pseudomonadota</taxon>
        <taxon>Alphaproteobacteria</taxon>
        <taxon>Rhodobacterales</taxon>
        <taxon>Paracoccaceae</taxon>
        <taxon>Gymnodinialimonas</taxon>
    </lineage>
</organism>
<dbReference type="AlphaFoldDB" id="A0A975TT89"/>
<feature type="transmembrane region" description="Helical" evidence="1">
    <location>
        <begin position="81"/>
        <end position="97"/>
    </location>
</feature>
<keyword evidence="3" id="KW-1185">Reference proteome</keyword>
<sequence length="312" mass="33101">MTHHTRTGFMGEQLVIRGVPTRIKMDAWWFGDDVIESTTAPGLGQIGTRKDRTNLSPKALGTLVVLVVLGDVMFWETDLGISVAIYAVVLSACMIALKPGGVSAREAAIAMGLITLCEAPVLEAVHPLSLVFCGAGVFGLLIWITLGSTPKASQALQTVFDIAFIGPFTLPLEIASDLRRAASGVNRQAIARTAALPLGLGGAYLGLFAVANPLVENALSHVTSFNPLSPETLSRATFWIIGACVAWPYLNGHTHWRTVAQTPLRITVPSSVLINPVSVRNSLILFNVMFALQTLSDIGVFTGGVALPEGMT</sequence>
<evidence type="ECO:0000313" key="3">
    <source>
        <dbReference type="Proteomes" id="UP000693972"/>
    </source>
</evidence>
<feature type="transmembrane region" description="Helical" evidence="1">
    <location>
        <begin position="128"/>
        <end position="146"/>
    </location>
</feature>